<evidence type="ECO:0000313" key="3">
    <source>
        <dbReference type="Proteomes" id="UP000290131"/>
    </source>
</evidence>
<organism evidence="2">
    <name type="scientific">Vibrio virus vB_VspP_SBP1</name>
    <dbReference type="NCBI Taxonomy" id="2500581"/>
    <lineage>
        <taxon>Viruses</taxon>
        <taxon>Duplodnaviria</taxon>
        <taxon>Heunggongvirae</taxon>
        <taxon>Uroviricota</taxon>
        <taxon>Caudoviricetes</taxon>
        <taxon>Schitoviridae</taxon>
        <taxon>Electravirus</taxon>
        <taxon>Electravirus Sbp1</taxon>
    </lineage>
</organism>
<gene>
    <name evidence="2" type="ORF">SBP1_gp078</name>
</gene>
<sequence>MLKVENVEPGAELKSHGYGHWSIVNPRKRNPTQTDQPLMLARVVTFPGTHPKTGSPVNKVDHVKIVGNTGPRKQLRVWMLLWGLTLK</sequence>
<reference evidence="2" key="1">
    <citation type="submission" date="2018-12" db="EMBL/GenBank/DDBJ databases">
        <title>Characterization of a N4-like bacteriophage infecting a coral-derived Vibrio strain.</title>
        <authorList>
            <person name="Huang S."/>
        </authorList>
    </citation>
    <scope>NUCLEOTIDE SEQUENCE [LARGE SCALE GENOMIC DNA]</scope>
</reference>
<evidence type="ECO:0000256" key="1">
    <source>
        <dbReference type="SAM" id="MobiDB-lite"/>
    </source>
</evidence>
<name>A0A3T0IIQ2_9CAUD</name>
<feature type="region of interest" description="Disordered" evidence="1">
    <location>
        <begin position="1"/>
        <end position="33"/>
    </location>
</feature>
<dbReference type="EMBL" id="MK301608">
    <property type="protein sequence ID" value="AZU99670.1"/>
    <property type="molecule type" value="Genomic_DNA"/>
</dbReference>
<proteinExistence type="predicted"/>
<dbReference type="Proteomes" id="UP000290131">
    <property type="component" value="Segment"/>
</dbReference>
<protein>
    <submittedName>
        <fullName evidence="2">Uncharacterized protein</fullName>
    </submittedName>
</protein>
<evidence type="ECO:0000313" key="2">
    <source>
        <dbReference type="EMBL" id="AZU99670.1"/>
    </source>
</evidence>
<keyword evidence="3" id="KW-1185">Reference proteome</keyword>
<accession>A0A3T0IIQ2</accession>